<dbReference type="Proteomes" id="UP001597357">
    <property type="component" value="Unassembled WGS sequence"/>
</dbReference>
<dbReference type="NCBIfam" id="TIGR04183">
    <property type="entry name" value="Por_Secre_tail"/>
    <property type="match status" value="1"/>
</dbReference>
<evidence type="ECO:0000313" key="5">
    <source>
        <dbReference type="Proteomes" id="UP001597357"/>
    </source>
</evidence>
<evidence type="ECO:0000256" key="2">
    <source>
        <dbReference type="SAM" id="SignalP"/>
    </source>
</evidence>
<keyword evidence="5" id="KW-1185">Reference proteome</keyword>
<protein>
    <submittedName>
        <fullName evidence="4">T9SS type A sorting domain-containing protein</fullName>
    </submittedName>
</protein>
<reference evidence="5" key="1">
    <citation type="journal article" date="2019" name="Int. J. Syst. Evol. Microbiol.">
        <title>The Global Catalogue of Microorganisms (GCM) 10K type strain sequencing project: providing services to taxonomists for standard genome sequencing and annotation.</title>
        <authorList>
            <consortium name="The Broad Institute Genomics Platform"/>
            <consortium name="The Broad Institute Genome Sequencing Center for Infectious Disease"/>
            <person name="Wu L."/>
            <person name="Ma J."/>
        </authorList>
    </citation>
    <scope>NUCLEOTIDE SEQUENCE [LARGE SCALE GENOMIC DNA]</scope>
    <source>
        <strain evidence="5">KCTC 42255</strain>
    </source>
</reference>
<evidence type="ECO:0000256" key="1">
    <source>
        <dbReference type="ARBA" id="ARBA00022729"/>
    </source>
</evidence>
<dbReference type="Pfam" id="PF11551">
    <property type="entry name" value="Omp28"/>
    <property type="match status" value="1"/>
</dbReference>
<accession>A0ABW5SFQ3</accession>
<feature type="chain" id="PRO_5046008800" evidence="2">
    <location>
        <begin position="20"/>
        <end position="576"/>
    </location>
</feature>
<evidence type="ECO:0000259" key="3">
    <source>
        <dbReference type="Pfam" id="PF18962"/>
    </source>
</evidence>
<keyword evidence="1 2" id="KW-0732">Signal</keyword>
<comment type="caution">
    <text evidence="4">The sequence shown here is derived from an EMBL/GenBank/DDBJ whole genome shotgun (WGS) entry which is preliminary data.</text>
</comment>
<feature type="domain" description="Secretion system C-terminal sorting" evidence="3">
    <location>
        <begin position="507"/>
        <end position="574"/>
    </location>
</feature>
<dbReference type="EMBL" id="JBHULZ010000041">
    <property type="protein sequence ID" value="MFD2698536.1"/>
    <property type="molecule type" value="Genomic_DNA"/>
</dbReference>
<sequence length="576" mass="61756">MKRILLSLALLSGSMAGFAQTIVSTTPENKNVILEEFTGIYCGYCPQGHAIAQSLKTNNPGDVFLVNVHTGGYANPGPGDPDFRTNFGAALASQSGLTGYPAGQVNRHEFPSYAMASGATAMGRNFWTVAANTILSESSYVNVAATANIDLQTRELTVYVEAYYTGSSPVSTNKLNIALNQNNTAGPQSGGNMGSNYNHMHRLIHFLTGQWGDVISTTTQGSLFTQTYTYTIPADHNSIPIELSELEVIAYVAEGNEEIISGNEAVMTLTSSFNNEIELAEIKEIENTCKTEVTPQVTIQNNGMNTLTSLAIEYSINGGAINTHNWTGNLSIGESEVVDLPVINFTPQASNTIDINIPNDDDNTNNSGQINFDEALEGSRNITVDIRTDNYPTEASWEILDSSGTVVASGGNYTGPQNGGGPNAMTTISTTHVLPASECYTIKLKDSYGDGWSYTNSIQPGIAIKSQGNIIYNKDVGNFGSELVLEGAFKTNTTLGVADNDTSVISVYPNPAQDAIFVNNLDNFNIEIFDITGKLVHSAKEVTKEQAIGIGHLENGVYFVNLASKTVTYTTKLIKK</sequence>
<dbReference type="InterPro" id="IPR026444">
    <property type="entry name" value="Secre_tail"/>
</dbReference>
<dbReference type="Gene3D" id="2.60.40.10">
    <property type="entry name" value="Immunoglobulins"/>
    <property type="match status" value="1"/>
</dbReference>
<dbReference type="SUPFAM" id="SSF52833">
    <property type="entry name" value="Thioredoxin-like"/>
    <property type="match status" value="1"/>
</dbReference>
<gene>
    <name evidence="4" type="ORF">ACFSQ0_11070</name>
</gene>
<name>A0ABW5SFQ3_9FLAO</name>
<dbReference type="InterPro" id="IPR013783">
    <property type="entry name" value="Ig-like_fold"/>
</dbReference>
<dbReference type="Pfam" id="PF18962">
    <property type="entry name" value="Por_Secre_tail"/>
    <property type="match status" value="1"/>
</dbReference>
<organism evidence="4 5">
    <name type="scientific">Mesonia sediminis</name>
    <dbReference type="NCBI Taxonomy" id="1703946"/>
    <lineage>
        <taxon>Bacteria</taxon>
        <taxon>Pseudomonadati</taxon>
        <taxon>Bacteroidota</taxon>
        <taxon>Flavobacteriia</taxon>
        <taxon>Flavobacteriales</taxon>
        <taxon>Flavobacteriaceae</taxon>
        <taxon>Mesonia</taxon>
    </lineage>
</organism>
<dbReference type="RefSeq" id="WP_379048240.1">
    <property type="nucleotide sequence ID" value="NZ_JBHULZ010000041.1"/>
</dbReference>
<dbReference type="InterPro" id="IPR036249">
    <property type="entry name" value="Thioredoxin-like_sf"/>
</dbReference>
<feature type="signal peptide" evidence="2">
    <location>
        <begin position="1"/>
        <end position="19"/>
    </location>
</feature>
<proteinExistence type="predicted"/>
<evidence type="ECO:0000313" key="4">
    <source>
        <dbReference type="EMBL" id="MFD2698536.1"/>
    </source>
</evidence>
<dbReference type="InterPro" id="IPR021615">
    <property type="entry name" value="Omp28"/>
</dbReference>